<organism evidence="1 2">
    <name type="scientific">Rubrivivax rivuli</name>
    <dbReference type="NCBI Taxonomy" id="1862385"/>
    <lineage>
        <taxon>Bacteria</taxon>
        <taxon>Pseudomonadati</taxon>
        <taxon>Pseudomonadota</taxon>
        <taxon>Betaproteobacteria</taxon>
        <taxon>Burkholderiales</taxon>
        <taxon>Sphaerotilaceae</taxon>
        <taxon>Rubrivivax</taxon>
    </lineage>
</organism>
<dbReference type="Proteomes" id="UP000285575">
    <property type="component" value="Unassembled WGS sequence"/>
</dbReference>
<dbReference type="EMBL" id="SACR01000002">
    <property type="protein sequence ID" value="RVU47261.1"/>
    <property type="molecule type" value="Genomic_DNA"/>
</dbReference>
<dbReference type="InterPro" id="IPR017495">
    <property type="entry name" value="PuhC"/>
</dbReference>
<sequence length="157" mass="16233">MSNAHTHPDPLPRGLLMAMAALVLVALAGVSAVRLSGVAVRAPDAGTVLSRSLKFSDASDGGVLVIDARSGQQVAHVQGEGGFLRGALRVMARERRMRGLGGEAPFELLGRADGRLTLLDPATGQRIDLEAFGPTNAGAFADLLRSASPSDPIRSTP</sequence>
<dbReference type="AlphaFoldDB" id="A0A437RKE3"/>
<gene>
    <name evidence="1" type="ORF">EOE66_05765</name>
</gene>
<dbReference type="RefSeq" id="WP_128227725.1">
    <property type="nucleotide sequence ID" value="NZ_SACR01000002.1"/>
</dbReference>
<keyword evidence="2" id="KW-1185">Reference proteome</keyword>
<evidence type="ECO:0000313" key="1">
    <source>
        <dbReference type="EMBL" id="RVU47261.1"/>
    </source>
</evidence>
<evidence type="ECO:0000313" key="2">
    <source>
        <dbReference type="Proteomes" id="UP000285575"/>
    </source>
</evidence>
<dbReference type="NCBIfam" id="TIGR03054">
    <property type="entry name" value="photo_alph_chp1"/>
    <property type="match status" value="1"/>
</dbReference>
<name>A0A437RKE3_9BURK</name>
<comment type="caution">
    <text evidence="1">The sequence shown here is derived from an EMBL/GenBank/DDBJ whole genome shotgun (WGS) entry which is preliminary data.</text>
</comment>
<protein>
    <submittedName>
        <fullName evidence="1">Photosynthetic complex assembly protein PuhC</fullName>
    </submittedName>
</protein>
<reference evidence="1 2" key="1">
    <citation type="submission" date="2019-01" db="EMBL/GenBank/DDBJ databases">
        <authorList>
            <person name="Chen W.-M."/>
        </authorList>
    </citation>
    <scope>NUCLEOTIDE SEQUENCE [LARGE SCALE GENOMIC DNA]</scope>
    <source>
        <strain evidence="1 2">KYPY4</strain>
    </source>
</reference>
<accession>A0A437RKE3</accession>
<proteinExistence type="predicted"/>
<dbReference type="OrthoDB" id="8563737at2"/>